<evidence type="ECO:0000313" key="3">
    <source>
        <dbReference type="Proteomes" id="UP000654075"/>
    </source>
</evidence>
<proteinExistence type="predicted"/>
<keyword evidence="1" id="KW-0472">Membrane</keyword>
<accession>A0A813D4H2</accession>
<dbReference type="AlphaFoldDB" id="A0A813D4H2"/>
<keyword evidence="1" id="KW-1133">Transmembrane helix</keyword>
<reference evidence="2" key="1">
    <citation type="submission" date="2021-02" db="EMBL/GenBank/DDBJ databases">
        <authorList>
            <person name="Dougan E. K."/>
            <person name="Rhodes N."/>
            <person name="Thang M."/>
            <person name="Chan C."/>
        </authorList>
    </citation>
    <scope>NUCLEOTIDE SEQUENCE</scope>
</reference>
<name>A0A813D4H2_POLGL</name>
<keyword evidence="3" id="KW-1185">Reference proteome</keyword>
<evidence type="ECO:0000313" key="2">
    <source>
        <dbReference type="EMBL" id="CAE8581602.1"/>
    </source>
</evidence>
<feature type="transmembrane region" description="Helical" evidence="1">
    <location>
        <begin position="78"/>
        <end position="95"/>
    </location>
</feature>
<sequence length="104" mass="11935">MTGVNHHDITIQYQRSSSQSWAGHADLTPHRFDFPVADISLMGMNCFLSVPGGLVRLAPFHFIVRRARLKPVHNRDNMFLFIFFPLAKLIVGRLLRSEETDKKT</sequence>
<gene>
    <name evidence="2" type="ORF">PGLA1383_LOCUS624</name>
</gene>
<protein>
    <submittedName>
        <fullName evidence="2">Uncharacterized protein</fullName>
    </submittedName>
</protein>
<evidence type="ECO:0000256" key="1">
    <source>
        <dbReference type="SAM" id="Phobius"/>
    </source>
</evidence>
<dbReference type="EMBL" id="CAJNNV010000142">
    <property type="protein sequence ID" value="CAE8581602.1"/>
    <property type="molecule type" value="Genomic_DNA"/>
</dbReference>
<feature type="transmembrane region" description="Helical" evidence="1">
    <location>
        <begin position="39"/>
        <end position="58"/>
    </location>
</feature>
<organism evidence="2 3">
    <name type="scientific">Polarella glacialis</name>
    <name type="common">Dinoflagellate</name>
    <dbReference type="NCBI Taxonomy" id="89957"/>
    <lineage>
        <taxon>Eukaryota</taxon>
        <taxon>Sar</taxon>
        <taxon>Alveolata</taxon>
        <taxon>Dinophyceae</taxon>
        <taxon>Suessiales</taxon>
        <taxon>Suessiaceae</taxon>
        <taxon>Polarella</taxon>
    </lineage>
</organism>
<comment type="caution">
    <text evidence="2">The sequence shown here is derived from an EMBL/GenBank/DDBJ whole genome shotgun (WGS) entry which is preliminary data.</text>
</comment>
<dbReference type="Proteomes" id="UP000654075">
    <property type="component" value="Unassembled WGS sequence"/>
</dbReference>
<keyword evidence="1" id="KW-0812">Transmembrane</keyword>